<feature type="compositionally biased region" description="Basic and acidic residues" evidence="1">
    <location>
        <begin position="81"/>
        <end position="92"/>
    </location>
</feature>
<reference evidence="3" key="2">
    <citation type="submission" date="2022-06" db="UniProtKB">
        <authorList>
            <consortium name="EnsemblMetazoa"/>
        </authorList>
    </citation>
    <scope>IDENTIFICATION</scope>
    <source>
        <strain evidence="3">PS312</strain>
    </source>
</reference>
<sequence>MTRSLLLICLLIGAATTWIFETGCSHPWKDLKTKRSPLHPLMQERAQLVNETYIRKRRDAAVPTPIPTANSTVLPQPPVRENAKKESYQWRG</sequence>
<reference evidence="4" key="1">
    <citation type="journal article" date="2008" name="Nat. Genet.">
        <title>The Pristionchus pacificus genome provides a unique perspective on nematode lifestyle and parasitism.</title>
        <authorList>
            <person name="Dieterich C."/>
            <person name="Clifton S.W."/>
            <person name="Schuster L.N."/>
            <person name="Chinwalla A."/>
            <person name="Delehaunty K."/>
            <person name="Dinkelacker I."/>
            <person name="Fulton L."/>
            <person name="Fulton R."/>
            <person name="Godfrey J."/>
            <person name="Minx P."/>
            <person name="Mitreva M."/>
            <person name="Roeseler W."/>
            <person name="Tian H."/>
            <person name="Witte H."/>
            <person name="Yang S.P."/>
            <person name="Wilson R.K."/>
            <person name="Sommer R.J."/>
        </authorList>
    </citation>
    <scope>NUCLEOTIDE SEQUENCE [LARGE SCALE GENOMIC DNA]</scope>
    <source>
        <strain evidence="4">PS312</strain>
    </source>
</reference>
<protein>
    <submittedName>
        <fullName evidence="3">Uncharacterized protein</fullName>
    </submittedName>
</protein>
<name>A0A2A6BXT5_PRIPA</name>
<dbReference type="EnsemblMetazoa" id="PPA40135.1">
    <property type="protein sequence ID" value="PPA40135.1"/>
    <property type="gene ID" value="WBGene00278504"/>
</dbReference>
<gene>
    <name evidence="3" type="primary">WBGene00278504</name>
</gene>
<evidence type="ECO:0000313" key="4">
    <source>
        <dbReference type="Proteomes" id="UP000005239"/>
    </source>
</evidence>
<feature type="chain" id="PRO_5043691427" evidence="2">
    <location>
        <begin position="18"/>
        <end position="92"/>
    </location>
</feature>
<organism evidence="3 4">
    <name type="scientific">Pristionchus pacificus</name>
    <name type="common">Parasitic nematode worm</name>
    <dbReference type="NCBI Taxonomy" id="54126"/>
    <lineage>
        <taxon>Eukaryota</taxon>
        <taxon>Metazoa</taxon>
        <taxon>Ecdysozoa</taxon>
        <taxon>Nematoda</taxon>
        <taxon>Chromadorea</taxon>
        <taxon>Rhabditida</taxon>
        <taxon>Rhabditina</taxon>
        <taxon>Diplogasteromorpha</taxon>
        <taxon>Diplogasteroidea</taxon>
        <taxon>Neodiplogasteridae</taxon>
        <taxon>Pristionchus</taxon>
    </lineage>
</organism>
<evidence type="ECO:0000256" key="1">
    <source>
        <dbReference type="SAM" id="MobiDB-lite"/>
    </source>
</evidence>
<keyword evidence="4" id="KW-1185">Reference proteome</keyword>
<accession>A0A2A6BXT5</accession>
<evidence type="ECO:0000256" key="2">
    <source>
        <dbReference type="SAM" id="SignalP"/>
    </source>
</evidence>
<dbReference type="Proteomes" id="UP000005239">
    <property type="component" value="Unassembled WGS sequence"/>
</dbReference>
<feature type="region of interest" description="Disordered" evidence="1">
    <location>
        <begin position="59"/>
        <end position="92"/>
    </location>
</feature>
<dbReference type="AlphaFoldDB" id="A0A2A6BXT5"/>
<keyword evidence="2" id="KW-0732">Signal</keyword>
<feature type="signal peptide" evidence="2">
    <location>
        <begin position="1"/>
        <end position="17"/>
    </location>
</feature>
<accession>A0A8R1UWW7</accession>
<evidence type="ECO:0000313" key="3">
    <source>
        <dbReference type="EnsemblMetazoa" id="PPA40135.1"/>
    </source>
</evidence>
<proteinExistence type="predicted"/>